<feature type="compositionally biased region" description="Basic and acidic residues" evidence="2">
    <location>
        <begin position="30"/>
        <end position="45"/>
    </location>
</feature>
<dbReference type="PROSITE" id="PS50089">
    <property type="entry name" value="ZF_RING_2"/>
    <property type="match status" value="1"/>
</dbReference>
<dbReference type="PhylomeDB" id="A0A0G4G773"/>
<dbReference type="Pfam" id="PF13639">
    <property type="entry name" value="zf-RING_2"/>
    <property type="match status" value="1"/>
</dbReference>
<evidence type="ECO:0000256" key="1">
    <source>
        <dbReference type="PROSITE-ProRule" id="PRU00175"/>
    </source>
</evidence>
<evidence type="ECO:0000256" key="3">
    <source>
        <dbReference type="SAM" id="Phobius"/>
    </source>
</evidence>
<dbReference type="InterPro" id="IPR000742">
    <property type="entry name" value="EGF"/>
</dbReference>
<dbReference type="CDD" id="cd16454">
    <property type="entry name" value="RING-H2_PA-TM-RING"/>
    <property type="match status" value="1"/>
</dbReference>
<proteinExistence type="predicted"/>
<accession>A0A0G4G773</accession>
<dbReference type="PANTHER" id="PTHR45676:SF41">
    <property type="entry name" value="RING-H2 FINGER PROTEIN ATL66"/>
    <property type="match status" value="1"/>
</dbReference>
<evidence type="ECO:0000313" key="5">
    <source>
        <dbReference type="EMBL" id="CEM24477.1"/>
    </source>
</evidence>
<feature type="compositionally biased region" description="Basic and acidic residues" evidence="2">
    <location>
        <begin position="850"/>
        <end position="872"/>
    </location>
</feature>
<feature type="domain" description="RING-type" evidence="4">
    <location>
        <begin position="682"/>
        <end position="723"/>
    </location>
</feature>
<sequence>MPASRGRLRRLQEVNQSVITILLMATLSAGERRGSHEVVEERRLQNDSTPKPPPPPPFSPPPFTPRPPSLPPFVHEKLPDYVNATQLPGDSLGVEFVTIPFHTDESLWTAWQGDIGTWQRFMLKVSSIPELTSKWVLVEMYYVIDPSSDVSLFPPASLQPPVVASSALATSTFHDPLLVLKSGGPPAFLEPGQSSLSSEKTTVNKREINARSDNVDLHAYVLWKPYHYVTLTPNDLASADSLHTWHVAIFDFARLDRSNKLNYFLRVRYFDEAPCPRQCLGRGNCRGGRCQCARGYGDEDCSSEVGVLQNGKDVSGQIDPGVVHYYYIDAKPGENRMLIIDFQNQGGDPYLVIKGSQTNNYKLPTRLDHNFDTYNLNKERQRHQKLQFLISGYTFDRWFIAVNNRWPVEYDPETRYVLTVSVQDNPADQTQLIYIYIALTMGVVFLLMWLLFCVYKVVRMGRTSPTSALTSALQAVRFAVGAGGVGDGSPRNVRRVLDIDTRFPAQTFGNAKKHVKGLEMQRTSSSILSTSGVVFPIADERAVTLPAIATPMMVGKGQKFPNSPYMPPTHSVTTPAPTPLALARDTEMETVSGGPVPVATGVALGLIRGDSDEIASHRKQSEADSRPPGAEMDGHGVRDNVSPPGTLQEEPVEAKEGEGEGEGEGGATSRAKTEPPVDDFCCSVCLVEFEEDDEVRVLDCKHVFHKLCIDEWFKAHTVCPLCRAEYGELVPMELPGDQPPPPPVPFLRTPSGSPQNQDDHGPQQPEQEGDTANAGATPEATAMNGGPPAVETPAPPSPDLLTSTILPVDMINGDVDGSPSSGVDVEARIVPITVEEEEQTAVVVVSPDDGVGRGEGEGEGDRGGHAQRGERE</sequence>
<keyword evidence="3" id="KW-0812">Transmembrane</keyword>
<dbReference type="Gene3D" id="3.30.40.10">
    <property type="entry name" value="Zinc/RING finger domain, C3HC4 (zinc finger)"/>
    <property type="match status" value="1"/>
</dbReference>
<reference evidence="5 6" key="1">
    <citation type="submission" date="2014-11" db="EMBL/GenBank/DDBJ databases">
        <authorList>
            <person name="Zhu J."/>
            <person name="Qi W."/>
            <person name="Song R."/>
        </authorList>
    </citation>
    <scope>NUCLEOTIDE SEQUENCE [LARGE SCALE GENOMIC DNA]</scope>
</reference>
<dbReference type="SUPFAM" id="SSF57850">
    <property type="entry name" value="RING/U-box"/>
    <property type="match status" value="1"/>
</dbReference>
<dbReference type="STRING" id="1169540.A0A0G4G773"/>
<gene>
    <name evidence="5" type="ORF">Vbra_3218</name>
</gene>
<evidence type="ECO:0000259" key="4">
    <source>
        <dbReference type="PROSITE" id="PS50089"/>
    </source>
</evidence>
<evidence type="ECO:0000256" key="2">
    <source>
        <dbReference type="SAM" id="MobiDB-lite"/>
    </source>
</evidence>
<dbReference type="AlphaFoldDB" id="A0A0G4G773"/>
<keyword evidence="3" id="KW-1133">Transmembrane helix</keyword>
<feature type="region of interest" description="Disordered" evidence="2">
    <location>
        <begin position="842"/>
        <end position="872"/>
    </location>
</feature>
<organism evidence="5 6">
    <name type="scientific">Vitrella brassicaformis (strain CCMP3155)</name>
    <dbReference type="NCBI Taxonomy" id="1169540"/>
    <lineage>
        <taxon>Eukaryota</taxon>
        <taxon>Sar</taxon>
        <taxon>Alveolata</taxon>
        <taxon>Colpodellida</taxon>
        <taxon>Vitrellaceae</taxon>
        <taxon>Vitrella</taxon>
    </lineage>
</organism>
<dbReference type="SMART" id="SM00184">
    <property type="entry name" value="RING"/>
    <property type="match status" value="1"/>
</dbReference>
<keyword evidence="1" id="KW-0863">Zinc-finger</keyword>
<dbReference type="InterPro" id="IPR013083">
    <property type="entry name" value="Znf_RING/FYVE/PHD"/>
</dbReference>
<keyword evidence="1" id="KW-0479">Metal-binding</keyword>
<feature type="transmembrane region" description="Helical" evidence="3">
    <location>
        <begin position="433"/>
        <end position="455"/>
    </location>
</feature>
<protein>
    <recommendedName>
        <fullName evidence="4">RING-type domain-containing protein</fullName>
    </recommendedName>
</protein>
<dbReference type="GO" id="GO:0008270">
    <property type="term" value="F:zinc ion binding"/>
    <property type="evidence" value="ECO:0007669"/>
    <property type="project" value="UniProtKB-KW"/>
</dbReference>
<dbReference type="PROSITE" id="PS01186">
    <property type="entry name" value="EGF_2"/>
    <property type="match status" value="1"/>
</dbReference>
<dbReference type="Proteomes" id="UP000041254">
    <property type="component" value="Unassembled WGS sequence"/>
</dbReference>
<dbReference type="PANTHER" id="PTHR45676">
    <property type="entry name" value="RING-H2 FINGER PROTEIN ATL51-RELATED"/>
    <property type="match status" value="1"/>
</dbReference>
<dbReference type="VEuPathDB" id="CryptoDB:Vbra_3218"/>
<keyword evidence="3" id="KW-0472">Membrane</keyword>
<name>A0A0G4G773_VITBC</name>
<feature type="region of interest" description="Disordered" evidence="2">
    <location>
        <begin position="30"/>
        <end position="70"/>
    </location>
</feature>
<feature type="compositionally biased region" description="Basic and acidic residues" evidence="2">
    <location>
        <begin position="614"/>
        <end position="625"/>
    </location>
</feature>
<keyword evidence="6" id="KW-1185">Reference proteome</keyword>
<dbReference type="OrthoDB" id="21204at2759"/>
<evidence type="ECO:0000313" key="6">
    <source>
        <dbReference type="Proteomes" id="UP000041254"/>
    </source>
</evidence>
<feature type="region of interest" description="Disordered" evidence="2">
    <location>
        <begin position="733"/>
        <end position="804"/>
    </location>
</feature>
<feature type="region of interest" description="Disordered" evidence="2">
    <location>
        <begin position="614"/>
        <end position="674"/>
    </location>
</feature>
<dbReference type="Gene3D" id="2.60.120.260">
    <property type="entry name" value="Galactose-binding domain-like"/>
    <property type="match status" value="1"/>
</dbReference>
<dbReference type="EMBL" id="CDMY01000581">
    <property type="protein sequence ID" value="CEM24477.1"/>
    <property type="molecule type" value="Genomic_DNA"/>
</dbReference>
<dbReference type="InParanoid" id="A0A0G4G773"/>
<feature type="compositionally biased region" description="Pro residues" evidence="2">
    <location>
        <begin position="50"/>
        <end position="70"/>
    </location>
</feature>
<keyword evidence="1" id="KW-0862">Zinc</keyword>
<dbReference type="InterPro" id="IPR001841">
    <property type="entry name" value="Znf_RING"/>
</dbReference>